<feature type="domain" description="TerB-C" evidence="3">
    <location>
        <begin position="258"/>
        <end position="416"/>
    </location>
</feature>
<feature type="transmembrane region" description="Helical" evidence="2">
    <location>
        <begin position="41"/>
        <end position="57"/>
    </location>
</feature>
<sequence>MLKSSNMQSAMASNRFILGIVAFGISFGLSLALTWNFGKSLIIGLITLIVTYSALFVEQQQRNHEMLARRDSLHRRIRELEGLKSRMLAEINQLEAHHALLYQESNKFQNQVVERRNQRDILNRELSSFIIEKKQLESQINYLQDEISTLESTKTEINKSFSNLNAEKRRLELNYNVSKAEINQLQTQISQLQQQKQELESNLVLLGRLKPQLEEKLYQMRVKIHELETEEKRLSQILIDGKNETENVESNLNSLRTQVAEHETQLHHLQEQVVLLQDERDNLQSQVWELLQQTEVLHHDNLLEQGQEEEVDLFPFAEIIEPVENNNSSSEIVEIIPEEWVKFIEKLPAHEIQVLKAIIEQENPYTAIKKIAEDNITMPNLLIDSINERANDTLGELIIDPSLDVPQIYAEHQSNVKRAIAVHQDMMARLTSSN</sequence>
<feature type="coiled-coil region" evidence="1">
    <location>
        <begin position="77"/>
        <end position="293"/>
    </location>
</feature>
<dbReference type="EMBL" id="RSCJ01000002">
    <property type="protein sequence ID" value="RUR86157.1"/>
    <property type="molecule type" value="Genomic_DNA"/>
</dbReference>
<dbReference type="Proteomes" id="UP000268857">
    <property type="component" value="Unassembled WGS sequence"/>
</dbReference>
<gene>
    <name evidence="4" type="ORF">PCC6912_09820</name>
</gene>
<evidence type="ECO:0000259" key="3">
    <source>
        <dbReference type="Pfam" id="PF15615"/>
    </source>
</evidence>
<dbReference type="STRING" id="211165.GCA_000317285_04609"/>
<keyword evidence="2" id="KW-1133">Transmembrane helix</keyword>
<name>A0A433NQR9_CHLFR</name>
<keyword evidence="5" id="KW-1185">Reference proteome</keyword>
<accession>A0A433NQR9</accession>
<keyword evidence="2" id="KW-0812">Transmembrane</keyword>
<keyword evidence="1" id="KW-0175">Coiled coil</keyword>
<dbReference type="AlphaFoldDB" id="A0A433NQR9"/>
<protein>
    <recommendedName>
        <fullName evidence="3">TerB-C domain-containing protein</fullName>
    </recommendedName>
</protein>
<dbReference type="Gene3D" id="1.10.287.1490">
    <property type="match status" value="1"/>
</dbReference>
<evidence type="ECO:0000313" key="4">
    <source>
        <dbReference type="EMBL" id="RUR86157.1"/>
    </source>
</evidence>
<dbReference type="Pfam" id="PF15615">
    <property type="entry name" value="TerB_C"/>
    <property type="match status" value="1"/>
</dbReference>
<evidence type="ECO:0000256" key="1">
    <source>
        <dbReference type="SAM" id="Coils"/>
    </source>
</evidence>
<comment type="caution">
    <text evidence="4">The sequence shown here is derived from an EMBL/GenBank/DDBJ whole genome shotgun (WGS) entry which is preliminary data.</text>
</comment>
<reference evidence="4 5" key="1">
    <citation type="journal article" date="2019" name="Genome Biol. Evol.">
        <title>Day and night: Metabolic profiles and evolutionary relationships of six axenic non-marine cyanobacteria.</title>
        <authorList>
            <person name="Will S.E."/>
            <person name="Henke P."/>
            <person name="Boedeker C."/>
            <person name="Huang S."/>
            <person name="Brinkmann H."/>
            <person name="Rohde M."/>
            <person name="Jarek M."/>
            <person name="Friedl T."/>
            <person name="Seufert S."/>
            <person name="Schumacher M."/>
            <person name="Overmann J."/>
            <person name="Neumann-Schaal M."/>
            <person name="Petersen J."/>
        </authorList>
    </citation>
    <scope>NUCLEOTIDE SEQUENCE [LARGE SCALE GENOMIC DNA]</scope>
    <source>
        <strain evidence="4 5">PCC 6912</strain>
    </source>
</reference>
<proteinExistence type="predicted"/>
<dbReference type="InterPro" id="IPR028932">
    <property type="entry name" value="TerB-C"/>
</dbReference>
<evidence type="ECO:0000256" key="2">
    <source>
        <dbReference type="SAM" id="Phobius"/>
    </source>
</evidence>
<evidence type="ECO:0000313" key="5">
    <source>
        <dbReference type="Proteomes" id="UP000268857"/>
    </source>
</evidence>
<organism evidence="4 5">
    <name type="scientific">Chlorogloeopsis fritschii PCC 6912</name>
    <dbReference type="NCBI Taxonomy" id="211165"/>
    <lineage>
        <taxon>Bacteria</taxon>
        <taxon>Bacillati</taxon>
        <taxon>Cyanobacteriota</taxon>
        <taxon>Cyanophyceae</taxon>
        <taxon>Nostocales</taxon>
        <taxon>Chlorogloeopsidaceae</taxon>
        <taxon>Chlorogloeopsis</taxon>
    </lineage>
</organism>
<feature type="transmembrane region" description="Helical" evidence="2">
    <location>
        <begin position="12"/>
        <end position="35"/>
    </location>
</feature>
<keyword evidence="2" id="KW-0472">Membrane</keyword>